<evidence type="ECO:0000256" key="1">
    <source>
        <dbReference type="SAM" id="MobiDB-lite"/>
    </source>
</evidence>
<organism evidence="3 4">
    <name type="scientific">Pseudomethylobacillus aquaticus</name>
    <dbReference type="NCBI Taxonomy" id="2676064"/>
    <lineage>
        <taxon>Bacteria</taxon>
        <taxon>Pseudomonadati</taxon>
        <taxon>Pseudomonadota</taxon>
        <taxon>Betaproteobacteria</taxon>
        <taxon>Nitrosomonadales</taxon>
        <taxon>Methylophilaceae</taxon>
        <taxon>Pseudomethylobacillus</taxon>
    </lineage>
</organism>
<evidence type="ECO:0000256" key="2">
    <source>
        <dbReference type="SAM" id="SignalP"/>
    </source>
</evidence>
<gene>
    <name evidence="3" type="ORF">ED236_00335</name>
</gene>
<protein>
    <submittedName>
        <fullName evidence="3">Uncharacterized protein</fullName>
    </submittedName>
</protein>
<evidence type="ECO:0000313" key="4">
    <source>
        <dbReference type="Proteomes" id="UP000275137"/>
    </source>
</evidence>
<dbReference type="AlphaFoldDB" id="A0A3N0V5A8"/>
<feature type="compositionally biased region" description="Basic and acidic residues" evidence="1">
    <location>
        <begin position="246"/>
        <end position="266"/>
    </location>
</feature>
<feature type="compositionally biased region" description="Polar residues" evidence="1">
    <location>
        <begin position="189"/>
        <end position="202"/>
    </location>
</feature>
<feature type="region of interest" description="Disordered" evidence="1">
    <location>
        <begin position="246"/>
        <end position="272"/>
    </location>
</feature>
<comment type="caution">
    <text evidence="3">The sequence shown here is derived from an EMBL/GenBank/DDBJ whole genome shotgun (WGS) entry which is preliminary data.</text>
</comment>
<dbReference type="EMBL" id="RJVP01000001">
    <property type="protein sequence ID" value="ROH87976.1"/>
    <property type="molecule type" value="Genomic_DNA"/>
</dbReference>
<dbReference type="Proteomes" id="UP000275137">
    <property type="component" value="Unassembled WGS sequence"/>
</dbReference>
<keyword evidence="2" id="KW-0732">Signal</keyword>
<accession>A0A3N0V5A8</accession>
<dbReference type="RefSeq" id="WP_123235970.1">
    <property type="nucleotide sequence ID" value="NZ_RJVP01000001.1"/>
</dbReference>
<name>A0A3N0V5A8_9PROT</name>
<keyword evidence="4" id="KW-1185">Reference proteome</keyword>
<evidence type="ECO:0000313" key="3">
    <source>
        <dbReference type="EMBL" id="ROH87976.1"/>
    </source>
</evidence>
<feature type="region of interest" description="Disordered" evidence="1">
    <location>
        <begin position="189"/>
        <end position="232"/>
    </location>
</feature>
<feature type="signal peptide" evidence="2">
    <location>
        <begin position="1"/>
        <end position="17"/>
    </location>
</feature>
<dbReference type="PROSITE" id="PS51257">
    <property type="entry name" value="PROKAR_LIPOPROTEIN"/>
    <property type="match status" value="1"/>
</dbReference>
<sequence length="272" mass="30452">MATFRLLLLLITSAALTACGPGDFDECVLENMKGAHSQLAAGNIRAACANKFPPPKVEDEDMRSFFSYSIFVWNGINKHERELLSTVGFSFANYVTKMIGHNKSSLPLTEVYIGKCPSMSCGNRKESYEKFVKCTGLVERYASGEMNCDGLNQDSKHWLIVGASFLMESPKKPENSFLRHLKQWLYPSQNASNNTTSDTAGSSPEVAEATPSQSDSTPDESPKPMRLLNFRDTKLEEELKYEEQMRKLNDYSKGDPAHGYWPDKESQMQASE</sequence>
<feature type="chain" id="PRO_5017956410" evidence="2">
    <location>
        <begin position="18"/>
        <end position="272"/>
    </location>
</feature>
<proteinExistence type="predicted"/>
<reference evidence="3 4" key="1">
    <citation type="submission" date="2018-10" db="EMBL/GenBank/DDBJ databases">
        <authorList>
            <person name="Chen W.-M."/>
        </authorList>
    </citation>
    <scope>NUCLEOTIDE SEQUENCE [LARGE SCALE GENOMIC DNA]</scope>
    <source>
        <strain evidence="3 4">H-5</strain>
    </source>
</reference>